<dbReference type="Proteomes" id="UP000054092">
    <property type="component" value="Unassembled WGS sequence"/>
</dbReference>
<dbReference type="PANTHER" id="PTHR46211">
    <property type="entry name" value="GLYCEROPHOSPHORYL DIESTER PHOSPHODIESTERASE"/>
    <property type="match status" value="1"/>
</dbReference>
<dbReference type="InterPro" id="IPR017946">
    <property type="entry name" value="PLC-like_Pdiesterase_TIM-brl"/>
</dbReference>
<feature type="domain" description="Pterin-binding" evidence="2">
    <location>
        <begin position="187"/>
        <end position="292"/>
    </location>
</feature>
<keyword evidence="1" id="KW-0472">Membrane</keyword>
<feature type="transmembrane region" description="Helical" evidence="1">
    <location>
        <begin position="61"/>
        <end position="85"/>
    </location>
</feature>
<dbReference type="PATRIC" id="fig|1184387.3.peg.2096"/>
<evidence type="ECO:0000259" key="3">
    <source>
        <dbReference type="PROSITE" id="PS51704"/>
    </source>
</evidence>
<organism evidence="4 5">
    <name type="scientific">Mesotoga prima</name>
    <dbReference type="NCBI Taxonomy" id="1184387"/>
    <lineage>
        <taxon>Bacteria</taxon>
        <taxon>Thermotogati</taxon>
        <taxon>Thermotogota</taxon>
        <taxon>Thermotogae</taxon>
        <taxon>Kosmotogales</taxon>
        <taxon>Kosmotogaceae</taxon>
        <taxon>Mesotoga</taxon>
    </lineage>
</organism>
<dbReference type="Gene3D" id="3.20.20.190">
    <property type="entry name" value="Phosphatidylinositol (PI) phosphodiesterase"/>
    <property type="match status" value="1"/>
</dbReference>
<feature type="transmembrane region" description="Helical" evidence="1">
    <location>
        <begin position="166"/>
        <end position="185"/>
    </location>
</feature>
<dbReference type="PROSITE" id="PS51704">
    <property type="entry name" value="GP_PDE"/>
    <property type="match status" value="1"/>
</dbReference>
<dbReference type="GO" id="GO:0008081">
    <property type="term" value="F:phosphoric diester hydrolase activity"/>
    <property type="evidence" value="ECO:0007669"/>
    <property type="project" value="InterPro"/>
</dbReference>
<reference evidence="5" key="1">
    <citation type="journal article" date="2015" name="MBio">
        <title>Genome-Resolved Metagenomic Analysis Reveals Roles for Candidate Phyla and Other Microbial Community Members in Biogeochemical Transformations in Oil Reservoirs.</title>
        <authorList>
            <person name="Hu P."/>
            <person name="Tom L."/>
            <person name="Singh A."/>
            <person name="Thomas B.C."/>
            <person name="Baker B.J."/>
            <person name="Piceno Y.M."/>
            <person name="Andersen G.L."/>
            <person name="Banfield J.F."/>
        </authorList>
    </citation>
    <scope>NUCLEOTIDE SEQUENCE [LARGE SCALE GENOMIC DNA]</scope>
</reference>
<dbReference type="InterPro" id="IPR030395">
    <property type="entry name" value="GP_PDE_dom"/>
</dbReference>
<dbReference type="EMBL" id="LGGP01000002">
    <property type="protein sequence ID" value="KUK82368.1"/>
    <property type="molecule type" value="Genomic_DNA"/>
</dbReference>
<dbReference type="GO" id="GO:0042558">
    <property type="term" value="P:pteridine-containing compound metabolic process"/>
    <property type="evidence" value="ECO:0007669"/>
    <property type="project" value="InterPro"/>
</dbReference>
<feature type="transmembrane region" description="Helical" evidence="1">
    <location>
        <begin position="105"/>
        <end position="130"/>
    </location>
</feature>
<dbReference type="SUPFAM" id="SSF51695">
    <property type="entry name" value="PLC-like phosphodiesterases"/>
    <property type="match status" value="1"/>
</dbReference>
<dbReference type="PANTHER" id="PTHR46211:SF14">
    <property type="entry name" value="GLYCEROPHOSPHODIESTER PHOSPHODIESTERASE"/>
    <property type="match status" value="1"/>
</dbReference>
<gene>
    <name evidence="4" type="ORF">XD94_0032</name>
</gene>
<evidence type="ECO:0000313" key="4">
    <source>
        <dbReference type="EMBL" id="KUK82368.1"/>
    </source>
</evidence>
<feature type="domain" description="GP-PDE" evidence="3">
    <location>
        <begin position="196"/>
        <end position="292"/>
    </location>
</feature>
<dbReference type="AlphaFoldDB" id="A0A101HSL4"/>
<evidence type="ECO:0000313" key="5">
    <source>
        <dbReference type="Proteomes" id="UP000054092"/>
    </source>
</evidence>
<dbReference type="InterPro" id="IPR000489">
    <property type="entry name" value="Pterin-binding_dom"/>
</dbReference>
<evidence type="ECO:0000259" key="2">
    <source>
        <dbReference type="PROSITE" id="PS50972"/>
    </source>
</evidence>
<sequence length="292" mass="32403">MYPSVVTRPFGWIAAIISLMIMIRLFVSWIFAIHYAVLDRKTFSGALRASTSLVNGNRKKVLLSTLAFWTPSLLLIIGNSFVFRITRDFVIRSSYDPTSMNILKLSIFASAETMTTMAVSIGISIFYSILTTRLFYAIKEGEALDSQTLLGKDAVTDRPVVTRRPWLLPLLIILVIQGVFFGYLGRFLVVSEIELPLATAHRGSSFKAPENSLSAVRSAIEDGADTIEIDVQMTRDGVLVLNHDRSLSKVASVGERVHNLTYAEIAEFDIGSRFSIEFAGERIPTLAEVIQS</sequence>
<evidence type="ECO:0000256" key="1">
    <source>
        <dbReference type="SAM" id="Phobius"/>
    </source>
</evidence>
<keyword evidence="1" id="KW-0812">Transmembrane</keyword>
<proteinExistence type="predicted"/>
<accession>A0A101HSL4</accession>
<dbReference type="PROSITE" id="PS50972">
    <property type="entry name" value="PTERIN_BINDING"/>
    <property type="match status" value="1"/>
</dbReference>
<comment type="caution">
    <text evidence="4">The sequence shown here is derived from an EMBL/GenBank/DDBJ whole genome shotgun (WGS) entry which is preliminary data.</text>
</comment>
<dbReference type="GO" id="GO:0006629">
    <property type="term" value="P:lipid metabolic process"/>
    <property type="evidence" value="ECO:0007669"/>
    <property type="project" value="InterPro"/>
</dbReference>
<keyword evidence="1" id="KW-1133">Transmembrane helix</keyword>
<protein>
    <submittedName>
        <fullName evidence="4">Glycerophosphoryl diester phosphodiesterase</fullName>
    </submittedName>
</protein>
<feature type="transmembrane region" description="Helical" evidence="1">
    <location>
        <begin position="12"/>
        <end position="38"/>
    </location>
</feature>
<name>A0A101HSL4_9BACT</name>
<dbReference type="Pfam" id="PF03009">
    <property type="entry name" value="GDPD"/>
    <property type="match status" value="1"/>
</dbReference>